<name>A0A4R4PWT1_9ACTN</name>
<reference evidence="1 2" key="1">
    <citation type="submission" date="2019-03" db="EMBL/GenBank/DDBJ databases">
        <title>Draft genome sequences of novel Actinobacteria.</title>
        <authorList>
            <person name="Sahin N."/>
            <person name="Ay H."/>
            <person name="Saygin H."/>
        </authorList>
    </citation>
    <scope>NUCLEOTIDE SEQUENCE [LARGE SCALE GENOMIC DNA]</scope>
    <source>
        <strain evidence="1 2">JCM 30547</strain>
    </source>
</reference>
<keyword evidence="2" id="KW-1185">Reference proteome</keyword>
<protein>
    <submittedName>
        <fullName evidence="1">Uncharacterized protein</fullName>
    </submittedName>
</protein>
<dbReference type="Proteomes" id="UP000295075">
    <property type="component" value="Unassembled WGS sequence"/>
</dbReference>
<proteinExistence type="predicted"/>
<dbReference type="RefSeq" id="WP_132409294.1">
    <property type="nucleotide sequence ID" value="NZ_SMKA01000103.1"/>
</dbReference>
<sequence>MRRHPRPTLELTRYAELQPAAPGDELVSVSIGPTGEAAALWASPPDAAILSEGDFRVGPVSRPVSVRAALHTPDLGQVVSIPEFRLRGAMVQPMPGGAFLTVAPRIREWPDGVPPNATVHDAAGNLQAEGFFGDGIEHVQVTETGQIWVGYFDEGVYGVLYWGEAAVGGAGLLRFTPDLLLDWTYSAVNAGLEPIDDCYALNVIGETAWCCYYDGFPLIAVEANAVTSWQNRVHGARAVLIHRDRVALYGGYDKDTDRLVTAHRGESALTNLREYRLVLPGGTPIPRSQTFARGSTLHHFTDRTWYRLDLADLPG</sequence>
<accession>A0A4R4PWT1</accession>
<dbReference type="AlphaFoldDB" id="A0A4R4PWT1"/>
<comment type="caution">
    <text evidence="1">The sequence shown here is derived from an EMBL/GenBank/DDBJ whole genome shotgun (WGS) entry which is preliminary data.</text>
</comment>
<gene>
    <name evidence="1" type="ORF">E1261_21830</name>
</gene>
<evidence type="ECO:0000313" key="2">
    <source>
        <dbReference type="Proteomes" id="UP000295075"/>
    </source>
</evidence>
<organism evidence="1 2">
    <name type="scientific">Kribbella albertanoniae</name>
    <dbReference type="NCBI Taxonomy" id="1266829"/>
    <lineage>
        <taxon>Bacteria</taxon>
        <taxon>Bacillati</taxon>
        <taxon>Actinomycetota</taxon>
        <taxon>Actinomycetes</taxon>
        <taxon>Propionibacteriales</taxon>
        <taxon>Kribbellaceae</taxon>
        <taxon>Kribbella</taxon>
    </lineage>
</organism>
<dbReference type="EMBL" id="SMKA01000103">
    <property type="protein sequence ID" value="TDC26809.1"/>
    <property type="molecule type" value="Genomic_DNA"/>
</dbReference>
<evidence type="ECO:0000313" key="1">
    <source>
        <dbReference type="EMBL" id="TDC26809.1"/>
    </source>
</evidence>
<dbReference type="OrthoDB" id="6636929at2"/>